<name>A0A5J4TUW5_9EUKA</name>
<sequence length="123" mass="13737">MSSGFSSADLANNITDILTTDLPRFTQEFQRLTAIVDSDSEPFKSKYAARDVIVVIRDKLKELATKEQNFELAESALQTVADLGYLLGIVLLDCEERTPGEQILTESIDIMERRPNENTVALL</sequence>
<reference evidence="1 2" key="1">
    <citation type="submission" date="2019-03" db="EMBL/GenBank/DDBJ databases">
        <title>Single cell metagenomics reveals metabolic interactions within the superorganism composed of flagellate Streblomastix strix and complex community of Bacteroidetes bacteria on its surface.</title>
        <authorList>
            <person name="Treitli S.C."/>
            <person name="Kolisko M."/>
            <person name="Husnik F."/>
            <person name="Keeling P."/>
            <person name="Hampl V."/>
        </authorList>
    </citation>
    <scope>NUCLEOTIDE SEQUENCE [LARGE SCALE GENOMIC DNA]</scope>
    <source>
        <strain evidence="1">ST1C</strain>
    </source>
</reference>
<dbReference type="OrthoDB" id="409897at2759"/>
<evidence type="ECO:0000313" key="1">
    <source>
        <dbReference type="EMBL" id="KAA6362296.1"/>
    </source>
</evidence>
<dbReference type="AlphaFoldDB" id="A0A5J4TUW5"/>
<dbReference type="PANTHER" id="PTHR46321:SF1">
    <property type="entry name" value="KIF-BINDING PROTEIN"/>
    <property type="match status" value="1"/>
</dbReference>
<dbReference type="PANTHER" id="PTHR46321">
    <property type="entry name" value="KIF1-BINDING PROTEIN"/>
    <property type="match status" value="1"/>
</dbReference>
<evidence type="ECO:0000313" key="2">
    <source>
        <dbReference type="Proteomes" id="UP000324800"/>
    </source>
</evidence>
<comment type="caution">
    <text evidence="1">The sequence shown here is derived from an EMBL/GenBank/DDBJ whole genome shotgun (WGS) entry which is preliminary data.</text>
</comment>
<gene>
    <name evidence="1" type="ORF">EZS28_042177</name>
</gene>
<dbReference type="EMBL" id="SNRW01024395">
    <property type="protein sequence ID" value="KAA6362296.1"/>
    <property type="molecule type" value="Genomic_DNA"/>
</dbReference>
<protein>
    <submittedName>
        <fullName evidence="1">Uncharacterized protein</fullName>
    </submittedName>
</protein>
<accession>A0A5J4TUW5</accession>
<dbReference type="Proteomes" id="UP000324800">
    <property type="component" value="Unassembled WGS sequence"/>
</dbReference>
<organism evidence="1 2">
    <name type="scientific">Streblomastix strix</name>
    <dbReference type="NCBI Taxonomy" id="222440"/>
    <lineage>
        <taxon>Eukaryota</taxon>
        <taxon>Metamonada</taxon>
        <taxon>Preaxostyla</taxon>
        <taxon>Oxymonadida</taxon>
        <taxon>Streblomastigidae</taxon>
        <taxon>Streblomastix</taxon>
    </lineage>
</organism>
<feature type="non-terminal residue" evidence="1">
    <location>
        <position position="123"/>
    </location>
</feature>
<proteinExistence type="predicted"/>